<gene>
    <name evidence="2" type="ORF">BE21_55925</name>
</gene>
<evidence type="ECO:0000313" key="2">
    <source>
        <dbReference type="EMBL" id="KYG01803.1"/>
    </source>
</evidence>
<dbReference type="Proteomes" id="UP000075502">
    <property type="component" value="Unassembled WGS sequence"/>
</dbReference>
<accession>A0A150TAS9</accession>
<feature type="region of interest" description="Disordered" evidence="1">
    <location>
        <begin position="141"/>
        <end position="162"/>
    </location>
</feature>
<sequence length="242" mass="27393">MALDAFNKRFSAGDYEGALKFARDAGYYVEPSVLDLPHLDRFEELQRTKPEWAEVFRVRHHAAVRAQQRARQMATEVAMLAAGQASDPLIGCTVAEKVEVITSGRAGMSPLAAHEALSELDYVAAAEYAARNQVALRDERMQRQAEERTAAERQAARERARHERLQPKITEIQNGLHASYEREWSAELCGRYVNNKGQLCETRGYQEELRSLKLKYQKLESEQIARVTAEVERELGAMEAAK</sequence>
<evidence type="ECO:0000313" key="3">
    <source>
        <dbReference type="Proteomes" id="UP000075502"/>
    </source>
</evidence>
<name>A0A150TAS9_SORCE</name>
<reference evidence="2 3" key="1">
    <citation type="submission" date="2014-02" db="EMBL/GenBank/DDBJ databases">
        <title>The small core and large imbalanced accessory genome model reveals a collaborative survival strategy of Sorangium cellulosum strains in nature.</title>
        <authorList>
            <person name="Han K."/>
            <person name="Peng R."/>
            <person name="Blom J."/>
            <person name="Li Y.-Z."/>
        </authorList>
    </citation>
    <scope>NUCLEOTIDE SEQUENCE [LARGE SCALE GENOMIC DNA]</scope>
    <source>
        <strain evidence="2 3">So0007-03</strain>
    </source>
</reference>
<dbReference type="AlphaFoldDB" id="A0A150TAS9"/>
<dbReference type="EMBL" id="JEME01003224">
    <property type="protein sequence ID" value="KYG01803.1"/>
    <property type="molecule type" value="Genomic_DNA"/>
</dbReference>
<protein>
    <submittedName>
        <fullName evidence="2">Uncharacterized protein</fullName>
    </submittedName>
</protein>
<organism evidence="2 3">
    <name type="scientific">Sorangium cellulosum</name>
    <name type="common">Polyangium cellulosum</name>
    <dbReference type="NCBI Taxonomy" id="56"/>
    <lineage>
        <taxon>Bacteria</taxon>
        <taxon>Pseudomonadati</taxon>
        <taxon>Myxococcota</taxon>
        <taxon>Polyangia</taxon>
        <taxon>Polyangiales</taxon>
        <taxon>Polyangiaceae</taxon>
        <taxon>Sorangium</taxon>
    </lineage>
</organism>
<evidence type="ECO:0000256" key="1">
    <source>
        <dbReference type="SAM" id="MobiDB-lite"/>
    </source>
</evidence>
<proteinExistence type="predicted"/>
<comment type="caution">
    <text evidence="2">The sequence shown here is derived from an EMBL/GenBank/DDBJ whole genome shotgun (WGS) entry which is preliminary data.</text>
</comment>